<dbReference type="Proteomes" id="UP000177982">
    <property type="component" value="Unassembled WGS sequence"/>
</dbReference>
<comment type="caution">
    <text evidence="4">Lacks conserved residue(s) required for the propagation of feature annotation.</text>
</comment>
<keyword evidence="5" id="KW-0175">Coiled coil</keyword>
<evidence type="ECO:0000256" key="3">
    <source>
        <dbReference type="ARBA" id="ARBA00022833"/>
    </source>
</evidence>
<sequence length="124" mass="14119">MDKKLLNELKQKLLEEKKLLEDELSSFAKKDPDMKGDWDTVYPDMAQAQDLSSSSLEEQADEVEEYENLTSREFVLESRLKEVNDALGRMEKDGYGVCEKCGKEISEERLLANPAAGCDVKHTE</sequence>
<evidence type="ECO:0000256" key="2">
    <source>
        <dbReference type="ARBA" id="ARBA00022771"/>
    </source>
</evidence>
<dbReference type="PANTHER" id="PTHR33823">
    <property type="entry name" value="RNA POLYMERASE-BINDING TRANSCRIPTION FACTOR DKSA-RELATED"/>
    <property type="match status" value="1"/>
</dbReference>
<dbReference type="GO" id="GO:0008270">
    <property type="term" value="F:zinc ion binding"/>
    <property type="evidence" value="ECO:0007669"/>
    <property type="project" value="UniProtKB-KW"/>
</dbReference>
<dbReference type="InterPro" id="IPR000962">
    <property type="entry name" value="Znf_DskA_TraR"/>
</dbReference>
<keyword evidence="1" id="KW-0479">Metal-binding</keyword>
<comment type="caution">
    <text evidence="7">The sequence shown here is derived from an EMBL/GenBank/DDBJ whole genome shotgun (WGS) entry which is preliminary data.</text>
</comment>
<evidence type="ECO:0000256" key="5">
    <source>
        <dbReference type="SAM" id="Coils"/>
    </source>
</evidence>
<keyword evidence="2" id="KW-0863">Zinc-finger</keyword>
<dbReference type="Gene3D" id="1.20.120.910">
    <property type="entry name" value="DksA, coiled-coil domain"/>
    <property type="match status" value="1"/>
</dbReference>
<proteinExistence type="predicted"/>
<dbReference type="AlphaFoldDB" id="A0A1G2L349"/>
<evidence type="ECO:0000256" key="1">
    <source>
        <dbReference type="ARBA" id="ARBA00022723"/>
    </source>
</evidence>
<feature type="domain" description="Zinc finger DksA/TraR C4-type" evidence="6">
    <location>
        <begin position="95"/>
        <end position="116"/>
    </location>
</feature>
<gene>
    <name evidence="7" type="ORF">A2934_05035</name>
</gene>
<evidence type="ECO:0000259" key="6">
    <source>
        <dbReference type="Pfam" id="PF01258"/>
    </source>
</evidence>
<dbReference type="PANTHER" id="PTHR33823:SF4">
    <property type="entry name" value="GENERAL STRESS PROTEIN 16O"/>
    <property type="match status" value="1"/>
</dbReference>
<evidence type="ECO:0000256" key="4">
    <source>
        <dbReference type="PROSITE-ProRule" id="PRU00510"/>
    </source>
</evidence>
<name>A0A1G2L349_9BACT</name>
<reference evidence="7 8" key="1">
    <citation type="journal article" date="2016" name="Nat. Commun.">
        <title>Thousands of microbial genomes shed light on interconnected biogeochemical processes in an aquifer system.</title>
        <authorList>
            <person name="Anantharaman K."/>
            <person name="Brown C.T."/>
            <person name="Hug L.A."/>
            <person name="Sharon I."/>
            <person name="Castelle C.J."/>
            <person name="Probst A.J."/>
            <person name="Thomas B.C."/>
            <person name="Singh A."/>
            <person name="Wilkins M.J."/>
            <person name="Karaoz U."/>
            <person name="Brodie E.L."/>
            <person name="Williams K.H."/>
            <person name="Hubbard S.S."/>
            <person name="Banfield J.F."/>
        </authorList>
    </citation>
    <scope>NUCLEOTIDE SEQUENCE [LARGE SCALE GENOMIC DNA]</scope>
</reference>
<feature type="coiled-coil region" evidence="5">
    <location>
        <begin position="3"/>
        <end position="30"/>
    </location>
</feature>
<keyword evidence="3" id="KW-0862">Zinc</keyword>
<protein>
    <recommendedName>
        <fullName evidence="6">Zinc finger DksA/TraR C4-type domain-containing protein</fullName>
    </recommendedName>
</protein>
<organism evidence="7 8">
    <name type="scientific">Candidatus Sungbacteria bacterium RIFCSPLOWO2_01_FULL_47_10</name>
    <dbReference type="NCBI Taxonomy" id="1802276"/>
    <lineage>
        <taxon>Bacteria</taxon>
        <taxon>Candidatus Sungiibacteriota</taxon>
    </lineage>
</organism>
<dbReference type="EMBL" id="MHQO01000061">
    <property type="protein sequence ID" value="OHA05099.1"/>
    <property type="molecule type" value="Genomic_DNA"/>
</dbReference>
<evidence type="ECO:0000313" key="8">
    <source>
        <dbReference type="Proteomes" id="UP000177982"/>
    </source>
</evidence>
<evidence type="ECO:0000313" key="7">
    <source>
        <dbReference type="EMBL" id="OHA05099.1"/>
    </source>
</evidence>
<accession>A0A1G2L349</accession>
<dbReference type="PROSITE" id="PS51128">
    <property type="entry name" value="ZF_DKSA_2"/>
    <property type="match status" value="1"/>
</dbReference>
<dbReference type="Pfam" id="PF01258">
    <property type="entry name" value="zf-dskA_traR"/>
    <property type="match status" value="1"/>
</dbReference>